<dbReference type="InterPro" id="IPR002347">
    <property type="entry name" value="SDR_fam"/>
</dbReference>
<evidence type="ECO:0000313" key="2">
    <source>
        <dbReference type="RefSeq" id="XP_026542714.1"/>
    </source>
</evidence>
<protein>
    <submittedName>
        <fullName evidence="2">3-keto-steroid reductase</fullName>
    </submittedName>
</protein>
<dbReference type="GO" id="GO:0005789">
    <property type="term" value="C:endoplasmic reticulum membrane"/>
    <property type="evidence" value="ECO:0007669"/>
    <property type="project" value="TreeGrafter"/>
</dbReference>
<accession>A0A6J1VRY8</accession>
<organism evidence="1 2">
    <name type="scientific">Notechis scutatus</name>
    <name type="common">mainland tiger snake</name>
    <dbReference type="NCBI Taxonomy" id="8663"/>
    <lineage>
        <taxon>Eukaryota</taxon>
        <taxon>Metazoa</taxon>
        <taxon>Chordata</taxon>
        <taxon>Craniata</taxon>
        <taxon>Vertebrata</taxon>
        <taxon>Euteleostomi</taxon>
        <taxon>Lepidosauria</taxon>
        <taxon>Squamata</taxon>
        <taxon>Bifurcata</taxon>
        <taxon>Unidentata</taxon>
        <taxon>Episquamata</taxon>
        <taxon>Toxicofera</taxon>
        <taxon>Serpentes</taxon>
        <taxon>Colubroidea</taxon>
        <taxon>Elapidae</taxon>
        <taxon>Hydrophiinae</taxon>
        <taxon>Notechis</taxon>
    </lineage>
</organism>
<gene>
    <name evidence="2" type="primary">HSD17B7</name>
</gene>
<dbReference type="Pfam" id="PF00106">
    <property type="entry name" value="adh_short"/>
    <property type="match status" value="1"/>
</dbReference>
<dbReference type="KEGG" id="nss:113424970"/>
<dbReference type="InterPro" id="IPR036291">
    <property type="entry name" value="NAD(P)-bd_dom_sf"/>
</dbReference>
<proteinExistence type="predicted"/>
<dbReference type="GO" id="GO:0000253">
    <property type="term" value="F:3-beta-hydroxysteroid 3-dehydrogenase (NADP+) activity"/>
    <property type="evidence" value="ECO:0007669"/>
    <property type="project" value="TreeGrafter"/>
</dbReference>
<dbReference type="RefSeq" id="XP_026542714.1">
    <property type="nucleotide sequence ID" value="XM_026686929.1"/>
</dbReference>
<keyword evidence="1" id="KW-1185">Reference proteome</keyword>
<sequence>MQRVAIVTGATSGIGSALCERLLQEDENIHICLACRNMDKANATRDNLLSSFPRAHISIVKIDVGRLESVLRAAQEIKMRYGEENGTWMSS</sequence>
<name>A0A6J1VRY8_9SAUR</name>
<reference evidence="2" key="1">
    <citation type="submission" date="2025-08" db="UniProtKB">
        <authorList>
            <consortium name="RefSeq"/>
        </authorList>
    </citation>
    <scope>IDENTIFICATION</scope>
</reference>
<dbReference type="GeneID" id="113424970"/>
<dbReference type="PANTHER" id="PTHR44442">
    <property type="entry name" value="3-KETO-STEROID REDUCTASE"/>
    <property type="match status" value="1"/>
</dbReference>
<dbReference type="Gene3D" id="3.40.50.720">
    <property type="entry name" value="NAD(P)-binding Rossmann-like Domain"/>
    <property type="match status" value="1"/>
</dbReference>
<dbReference type="GO" id="GO:0004303">
    <property type="term" value="F:estradiol 17-beta-dehydrogenase [NAD(P)+] activity"/>
    <property type="evidence" value="ECO:0007669"/>
    <property type="project" value="TreeGrafter"/>
</dbReference>
<evidence type="ECO:0000313" key="1">
    <source>
        <dbReference type="Proteomes" id="UP000504612"/>
    </source>
</evidence>
<dbReference type="Proteomes" id="UP000504612">
    <property type="component" value="Unplaced"/>
</dbReference>
<dbReference type="PANTHER" id="PTHR44442:SF1">
    <property type="entry name" value="3-KETO-STEROID REDUCTASE_17-BETA-HYDROXYSTEROID DEHYDROGENASE 7"/>
    <property type="match status" value="1"/>
</dbReference>
<dbReference type="AlphaFoldDB" id="A0A6J1VRY8"/>
<dbReference type="CTD" id="51478"/>
<dbReference type="InterPro" id="IPR052834">
    <property type="entry name" value="3KSR/17beta-HSD"/>
</dbReference>
<dbReference type="GO" id="GO:0047024">
    <property type="term" value="F:5-alpha-androstane-3-beta,17-beta-diol dehydrogenase (NADP+) activity"/>
    <property type="evidence" value="ECO:0007669"/>
    <property type="project" value="TreeGrafter"/>
</dbReference>
<dbReference type="GO" id="GO:0006695">
    <property type="term" value="P:cholesterol biosynthetic process"/>
    <property type="evidence" value="ECO:0007669"/>
    <property type="project" value="TreeGrafter"/>
</dbReference>
<dbReference type="SUPFAM" id="SSF51735">
    <property type="entry name" value="NAD(P)-binding Rossmann-fold domains"/>
    <property type="match status" value="1"/>
</dbReference>